<keyword evidence="8" id="KW-1185">Reference proteome</keyword>
<dbReference type="InterPro" id="IPR001791">
    <property type="entry name" value="Laminin_G"/>
</dbReference>
<reference evidence="9" key="2">
    <citation type="submission" date="2020-10" db="UniProtKB">
        <authorList>
            <consortium name="WormBaseParasite"/>
        </authorList>
    </citation>
    <scope>IDENTIFICATION</scope>
</reference>
<dbReference type="SUPFAM" id="SSF49899">
    <property type="entry name" value="Concanavalin A-like lectins/glucanases"/>
    <property type="match status" value="3"/>
</dbReference>
<keyword evidence="1 2" id="KW-1015">Disulfide bond</keyword>
<dbReference type="SMART" id="SM00282">
    <property type="entry name" value="LamG"/>
    <property type="match status" value="2"/>
</dbReference>
<feature type="disulfide bond" evidence="2">
    <location>
        <begin position="306"/>
        <end position="315"/>
    </location>
</feature>
<dbReference type="SMART" id="SM00181">
    <property type="entry name" value="EGF"/>
    <property type="match status" value="3"/>
</dbReference>
<feature type="domain" description="Laminin G" evidence="6">
    <location>
        <begin position="727"/>
        <end position="950"/>
    </location>
</feature>
<dbReference type="PANTHER" id="PTHR15036:SF94">
    <property type="entry name" value="INTESTINAL NEUREXIN-LIKE"/>
    <property type="match status" value="1"/>
</dbReference>
<evidence type="ECO:0000256" key="3">
    <source>
        <dbReference type="SAM" id="MobiDB-lite"/>
    </source>
</evidence>
<name>A0A7E4WBV3_PANRE</name>
<feature type="compositionally biased region" description="Basic and acidic residues" evidence="3">
    <location>
        <begin position="1389"/>
        <end position="1400"/>
    </location>
</feature>
<evidence type="ECO:0000256" key="4">
    <source>
        <dbReference type="SAM" id="Phobius"/>
    </source>
</evidence>
<feature type="chain" id="PRO_5028983537" evidence="5">
    <location>
        <begin position="23"/>
        <end position="1439"/>
    </location>
</feature>
<evidence type="ECO:0000313" key="9">
    <source>
        <dbReference type="WBParaSite" id="Pan_g9873.t1"/>
    </source>
</evidence>
<comment type="caution">
    <text evidence="2">Lacks conserved residue(s) required for the propagation of feature annotation.</text>
</comment>
<evidence type="ECO:0000259" key="6">
    <source>
        <dbReference type="PROSITE" id="PS50025"/>
    </source>
</evidence>
<evidence type="ECO:0000256" key="1">
    <source>
        <dbReference type="ARBA" id="ARBA00023157"/>
    </source>
</evidence>
<feature type="region of interest" description="Disordered" evidence="3">
    <location>
        <begin position="1286"/>
        <end position="1349"/>
    </location>
</feature>
<feature type="domain" description="EGF-like" evidence="7">
    <location>
        <begin position="276"/>
        <end position="316"/>
    </location>
</feature>
<evidence type="ECO:0000313" key="8">
    <source>
        <dbReference type="Proteomes" id="UP000492821"/>
    </source>
</evidence>
<dbReference type="PROSITE" id="PS50026">
    <property type="entry name" value="EGF_3"/>
    <property type="match status" value="1"/>
</dbReference>
<dbReference type="CDD" id="cd00110">
    <property type="entry name" value="LamG"/>
    <property type="match status" value="2"/>
</dbReference>
<dbReference type="Gene3D" id="2.60.120.200">
    <property type="match status" value="3"/>
</dbReference>
<dbReference type="InterPro" id="IPR013320">
    <property type="entry name" value="ConA-like_dom_sf"/>
</dbReference>
<feature type="region of interest" description="Disordered" evidence="3">
    <location>
        <begin position="215"/>
        <end position="239"/>
    </location>
</feature>
<dbReference type="InterPro" id="IPR050372">
    <property type="entry name" value="Neurexin-related_CASP"/>
</dbReference>
<dbReference type="PROSITE" id="PS00022">
    <property type="entry name" value="EGF_1"/>
    <property type="match status" value="1"/>
</dbReference>
<evidence type="ECO:0000259" key="7">
    <source>
        <dbReference type="PROSITE" id="PS50026"/>
    </source>
</evidence>
<dbReference type="InterPro" id="IPR000742">
    <property type="entry name" value="EGF"/>
</dbReference>
<keyword evidence="5" id="KW-0732">Signal</keyword>
<feature type="domain" description="Laminin G" evidence="6">
    <location>
        <begin position="525"/>
        <end position="679"/>
    </location>
</feature>
<organism evidence="8 9">
    <name type="scientific">Panagrellus redivivus</name>
    <name type="common">Microworm</name>
    <dbReference type="NCBI Taxonomy" id="6233"/>
    <lineage>
        <taxon>Eukaryota</taxon>
        <taxon>Metazoa</taxon>
        <taxon>Ecdysozoa</taxon>
        <taxon>Nematoda</taxon>
        <taxon>Chromadorea</taxon>
        <taxon>Rhabditida</taxon>
        <taxon>Tylenchina</taxon>
        <taxon>Panagrolaimomorpha</taxon>
        <taxon>Panagrolaimoidea</taxon>
        <taxon>Panagrolaimidae</taxon>
        <taxon>Panagrellus</taxon>
    </lineage>
</organism>
<dbReference type="WBParaSite" id="Pan_g9873.t1">
    <property type="protein sequence ID" value="Pan_g9873.t1"/>
    <property type="gene ID" value="Pan_g9873"/>
</dbReference>
<evidence type="ECO:0000256" key="2">
    <source>
        <dbReference type="PROSITE-ProRule" id="PRU00076"/>
    </source>
</evidence>
<keyword evidence="4" id="KW-1133">Transmembrane helix</keyword>
<feature type="disulfide bond" evidence="2">
    <location>
        <begin position="287"/>
        <end position="304"/>
    </location>
</feature>
<dbReference type="Proteomes" id="UP000492821">
    <property type="component" value="Unassembled WGS sequence"/>
</dbReference>
<reference evidence="8" key="1">
    <citation type="journal article" date="2013" name="Genetics">
        <title>The draft genome and transcriptome of Panagrellus redivivus are shaped by the harsh demands of a free-living lifestyle.</title>
        <authorList>
            <person name="Srinivasan J."/>
            <person name="Dillman A.R."/>
            <person name="Macchietto M.G."/>
            <person name="Heikkinen L."/>
            <person name="Lakso M."/>
            <person name="Fracchia K.M."/>
            <person name="Antoshechkin I."/>
            <person name="Mortazavi A."/>
            <person name="Wong G."/>
            <person name="Sternberg P.W."/>
        </authorList>
    </citation>
    <scope>NUCLEOTIDE SEQUENCE [LARGE SCALE GENOMIC DNA]</scope>
    <source>
        <strain evidence="8">MT8872</strain>
    </source>
</reference>
<feature type="region of interest" description="Disordered" evidence="3">
    <location>
        <begin position="1385"/>
        <end position="1439"/>
    </location>
</feature>
<dbReference type="PROSITE" id="PS01186">
    <property type="entry name" value="EGF_2"/>
    <property type="match status" value="1"/>
</dbReference>
<keyword evidence="4" id="KW-0812">Transmembrane</keyword>
<keyword evidence="2" id="KW-0245">EGF-like domain</keyword>
<feature type="transmembrane region" description="Helical" evidence="4">
    <location>
        <begin position="1254"/>
        <end position="1276"/>
    </location>
</feature>
<keyword evidence="4" id="KW-0472">Membrane</keyword>
<evidence type="ECO:0000256" key="5">
    <source>
        <dbReference type="SAM" id="SignalP"/>
    </source>
</evidence>
<dbReference type="PANTHER" id="PTHR15036">
    <property type="entry name" value="PIKACHURIN-LIKE PROTEIN"/>
    <property type="match status" value="1"/>
</dbReference>
<proteinExistence type="predicted"/>
<dbReference type="Pfam" id="PF02210">
    <property type="entry name" value="Laminin_G_2"/>
    <property type="match status" value="1"/>
</dbReference>
<accession>A0A7E4WBV3</accession>
<feature type="signal peptide" evidence="5">
    <location>
        <begin position="1"/>
        <end position="22"/>
    </location>
</feature>
<protein>
    <submittedName>
        <fullName evidence="9">EGF-like domain-containing protein</fullName>
    </submittedName>
</protein>
<dbReference type="Gene3D" id="2.60.120.1000">
    <property type="match status" value="1"/>
</dbReference>
<dbReference type="PROSITE" id="PS50025">
    <property type="entry name" value="LAM_G_DOMAIN"/>
    <property type="match status" value="2"/>
</dbReference>
<sequence>MHGMTWLTVAVLVATAISPALGILEPSEGFPGYLVDHKAISFTPIPVPWGDESENRTLQISFIVRTLDTDGVLFTIDSINDEQFSLDLALHHSEFKLRVRIGHLFVGEYVDRTVVPDEMNIITTTLDFDNKIIKVNGITYDYEVGNIDRIDNSINVTFGNYELSKSCLNMEHITIGGNAAKLEPAIRKFHDCLFSESIVEAVEPESDDAVEAPVEIEEGNEPEPNSNLTDIVDTLNDPRIKDEDTAKKLENIEAQPELLNQPSQPVGGRPSCYSQQRTLCGPNSKGCLGTANIDNREADAPFQCQCREGYNGSRCQFSLLPRTCYEAFALNSAKVNVAGPYELDVDGSGPLLSSWALCEKNGTTVVTHNMPDNTIIRKAGNTTDNYFPISYRLFQDAQVRELIRQSASCQQRVTVDCNHSPLSFTTNSTWFVSASNSDGMIKQIGNTPDACECFSETESECAEARRCNCDSLQAGTDDGYLYGANAGITRVYALHTPYEEPESESKLTLGPLTCDGFSGAEQSNRITFTSEHGALMTLHHSPVTSLEFDFRTSREDIPSLVTFVDDVPITIGLSKGHLLNINIDKKPVWNVMSQPRLNDLRWHKIVIELIYEEIRISIDETHVFELFDVESLPSGINFGYEAEAGLGFIGCLRNIVINREPVAISTFRKSNENQFNPECPSLCYANKCEQNSRCIEHFETGTVSCECKNKYVHFGDRCEKNLNTDSEVSFHDRNIGFLEYPGNSLPANPVISTIVFSVRTDQRRALLLYAHDQSDNFVQVHLSDEYSIYLTLSNYTGDGKAEVLSCGVISNKFSEFSDMRWLQIIVERTPTRTTLSVDDEQCQILGPINPAPEDTRIKDYSSKYPEAIYPPMGQGQLEAPEPYQVLFIGGIRRPAIDDSFRKKRDRTVFYATLLPPLLGCMRGLVIGNSFVDMRKDGIRPANENAIRKGCYTDCETISCNNGGHCTYKWENRDPSMKEFTSCDCSKTSYTGSNCLKDIGVTFEGDAVLGYNFNKSHQYDLSFSPQQTIRFAFVPESLAIDGLGYRILSATFGQQNKLSVSITPLREGADRIDVVLRKPNVTLKFEGNFNDGNRHFFQASFNKRASPVFIVDAKKQYLEPTLPRISFLDVEKFEIGGQGPSDHFVNPDGSTEPIEHNYTGCISGLNIDFHQNRRTEFRPLELYLGEHPEGIFEIDPEIKLNAGNCAAFKVKGIIPTLQRDVQFPLWEAVFKPVGFTPNFTPSVNEDLGPEEGYPWWVYLLVILAILTLLFCCCLVLCCRNGKKNDKRDIPIGEGATPEKGSLLESPVDDFKVPPATAPLFDQKNGVDRPNIDDDNASSPASSLYKPSLPNSKDSVTSIYYTAQENPDNDSLDTYAADDDDLDKVLSQGFGEERPNVMDRKTANMLEKTNPNRPASFAAPDLEAPPLPKKKLTPATVPKVD</sequence>